<dbReference type="InterPro" id="IPR001952">
    <property type="entry name" value="Alkaline_phosphatase"/>
</dbReference>
<dbReference type="InterPro" id="IPR017850">
    <property type="entry name" value="Alkaline_phosphatase_core_sf"/>
</dbReference>
<evidence type="ECO:0000256" key="2">
    <source>
        <dbReference type="RuleBase" id="RU003946"/>
    </source>
</evidence>
<dbReference type="Pfam" id="PF00245">
    <property type="entry name" value="Alk_phosphatase"/>
    <property type="match status" value="1"/>
</dbReference>
<dbReference type="Proteomes" id="UP001501353">
    <property type="component" value="Unassembled WGS sequence"/>
</dbReference>
<protein>
    <submittedName>
        <fullName evidence="3">Alkaline phosphatase</fullName>
    </submittedName>
</protein>
<reference evidence="4" key="1">
    <citation type="journal article" date="2019" name="Int. J. Syst. Evol. Microbiol.">
        <title>The Global Catalogue of Microorganisms (GCM) 10K type strain sequencing project: providing services to taxonomists for standard genome sequencing and annotation.</title>
        <authorList>
            <consortium name="The Broad Institute Genomics Platform"/>
            <consortium name="The Broad Institute Genome Sequencing Center for Infectious Disease"/>
            <person name="Wu L."/>
            <person name="Ma J."/>
        </authorList>
    </citation>
    <scope>NUCLEOTIDE SEQUENCE [LARGE SCALE GENOMIC DNA]</scope>
    <source>
        <strain evidence="4">JCM 16673</strain>
    </source>
</reference>
<keyword evidence="1" id="KW-0597">Phosphoprotein</keyword>
<gene>
    <name evidence="3" type="ORF">GCM10022212_35760</name>
</gene>
<dbReference type="EMBL" id="BAAAZE010000014">
    <property type="protein sequence ID" value="GAA4033455.1"/>
    <property type="molecule type" value="Genomic_DNA"/>
</dbReference>
<dbReference type="SMART" id="SM00098">
    <property type="entry name" value="alkPPc"/>
    <property type="match status" value="1"/>
</dbReference>
<name>A0ABP7TZ52_9BURK</name>
<keyword evidence="4" id="KW-1185">Reference proteome</keyword>
<dbReference type="PANTHER" id="PTHR11596">
    <property type="entry name" value="ALKALINE PHOSPHATASE"/>
    <property type="match status" value="1"/>
</dbReference>
<comment type="caution">
    <text evidence="3">The sequence shown here is derived from an EMBL/GenBank/DDBJ whole genome shotgun (WGS) entry which is preliminary data.</text>
</comment>
<dbReference type="PANTHER" id="PTHR11596:SF5">
    <property type="entry name" value="ALKALINE PHOSPHATASE"/>
    <property type="match status" value="1"/>
</dbReference>
<dbReference type="PRINTS" id="PR00113">
    <property type="entry name" value="ALKPHPHTASE"/>
</dbReference>
<accession>A0ABP7TZ52</accession>
<comment type="similarity">
    <text evidence="2">Belongs to the alkaline phosphatase family.</text>
</comment>
<evidence type="ECO:0000313" key="3">
    <source>
        <dbReference type="EMBL" id="GAA4033455.1"/>
    </source>
</evidence>
<evidence type="ECO:0000313" key="4">
    <source>
        <dbReference type="Proteomes" id="UP001501353"/>
    </source>
</evidence>
<dbReference type="Gene3D" id="3.40.720.10">
    <property type="entry name" value="Alkaline Phosphatase, subunit A"/>
    <property type="match status" value="1"/>
</dbReference>
<sequence>MRLDAGVFNVSSCGNEVLVRSGFLKYNRIDKMTRRYHTAAGLSVALLLAACGSASQQSDLTVATPPPQNVIFFLGDGMGMTTMTAARIYAVGEDGELTMDTLPETAFVKTFSNDAQVTDSAPSMSAYMTGVKMNNEVLSMSSDTRAIDPIADANGNKLANNCGGSNGNPVPTLVELAKAKGWSAGVVTTTRITHATPAATYTHICHRDLENDIATAMVPGGAGYNTALGTSGLDVVLGGGKQFFTPFKDGGKRADGRDLIAEMKAKNYTVASNATEFNAVDASKTERLFGLFTSSHMSYDLDRDPAKEPSLADMTTKAMDVLSKNSKGYFLMVEGGRIDHALHETTAKKALQDTLAFDNAIKAAIDKAKISDPTLKNTLIVVTADHDHTLVLNGYAKRTGKTSAGNAGVLGLVKNYVTGATEKDLDGAPYSIIGFGNGENRTQASRASMASLDDTTTSANTYHQEATIRVAAGSETHGGTDVFLGAIGKGADTFLGTIDNTKVFGLVKNAAGL</sequence>
<organism evidence="3 4">
    <name type="scientific">Actimicrobium antarcticum</name>
    <dbReference type="NCBI Taxonomy" id="1051899"/>
    <lineage>
        <taxon>Bacteria</taxon>
        <taxon>Pseudomonadati</taxon>
        <taxon>Pseudomonadota</taxon>
        <taxon>Betaproteobacteria</taxon>
        <taxon>Burkholderiales</taxon>
        <taxon>Oxalobacteraceae</taxon>
        <taxon>Actimicrobium</taxon>
    </lineage>
</organism>
<proteinExistence type="inferred from homology"/>
<dbReference type="SUPFAM" id="SSF53649">
    <property type="entry name" value="Alkaline phosphatase-like"/>
    <property type="match status" value="1"/>
</dbReference>
<evidence type="ECO:0000256" key="1">
    <source>
        <dbReference type="ARBA" id="ARBA00022553"/>
    </source>
</evidence>
<dbReference type="CDD" id="cd16012">
    <property type="entry name" value="ALP"/>
    <property type="match status" value="1"/>
</dbReference>